<dbReference type="SUPFAM" id="SSF74982">
    <property type="entry name" value="Small protein B (SmpB)"/>
    <property type="match status" value="1"/>
</dbReference>
<dbReference type="SMR" id="A0A0F3MCE8"/>
<evidence type="ECO:0000313" key="5">
    <source>
        <dbReference type="EMBL" id="SPR11065.1"/>
    </source>
</evidence>
<evidence type="ECO:0000256" key="2">
    <source>
        <dbReference type="ARBA" id="ARBA00022884"/>
    </source>
</evidence>
<dbReference type="HAMAP" id="MF_00023">
    <property type="entry name" value="SmpB"/>
    <property type="match status" value="1"/>
</dbReference>
<evidence type="ECO:0000313" key="6">
    <source>
        <dbReference type="Proteomes" id="UP000033769"/>
    </source>
</evidence>
<proteinExistence type="inferred from homology"/>
<reference evidence="7" key="2">
    <citation type="submission" date="2018-03" db="EMBL/GenBank/DDBJ databases">
        <authorList>
            <person name="Batty M. E."/>
            <person name="Batty M E."/>
        </authorList>
    </citation>
    <scope>NUCLEOTIDE SEQUENCE [LARGE SCALE GENOMIC DNA]</scope>
    <source>
        <strain evidence="7">Gilliam</strain>
    </source>
</reference>
<comment type="similarity">
    <text evidence="3">Belongs to the SmpB family.</text>
</comment>
<dbReference type="Proteomes" id="UP000244959">
    <property type="component" value="Chromosome I"/>
</dbReference>
<dbReference type="EMBL" id="LS398551">
    <property type="protein sequence ID" value="SPR11065.1"/>
    <property type="molecule type" value="Genomic_DNA"/>
</dbReference>
<comment type="subcellular location">
    <subcellularLocation>
        <location evidence="3">Cytoplasm</location>
    </subcellularLocation>
    <text evidence="3">The tmRNA-SmpB complex associates with stalled 70S ribosomes.</text>
</comment>
<dbReference type="NCBIfam" id="TIGR00086">
    <property type="entry name" value="smpB"/>
    <property type="match status" value="1"/>
</dbReference>
<dbReference type="InterPro" id="IPR023620">
    <property type="entry name" value="SmpB"/>
</dbReference>
<dbReference type="Gene3D" id="2.40.280.10">
    <property type="match status" value="1"/>
</dbReference>
<evidence type="ECO:0000313" key="4">
    <source>
        <dbReference type="EMBL" id="KJV53463.1"/>
    </source>
</evidence>
<dbReference type="AlphaFoldDB" id="A0A0F3MCE8"/>
<dbReference type="RefSeq" id="WP_012460806.1">
    <property type="nucleotide sequence ID" value="NZ_LS398551.1"/>
</dbReference>
<dbReference type="EMBL" id="LANO01000007">
    <property type="protein sequence ID" value="KJV53463.1"/>
    <property type="molecule type" value="Genomic_DNA"/>
</dbReference>
<dbReference type="PANTHER" id="PTHR30308">
    <property type="entry name" value="TMRNA-BINDING COMPONENT OF TRANS-TRANSLATION TAGGING COMPLEX"/>
    <property type="match status" value="1"/>
</dbReference>
<dbReference type="GO" id="GO:0005829">
    <property type="term" value="C:cytosol"/>
    <property type="evidence" value="ECO:0007669"/>
    <property type="project" value="TreeGrafter"/>
</dbReference>
<reference evidence="5" key="3">
    <citation type="submission" date="2018-03" db="EMBL/GenBank/DDBJ databases">
        <authorList>
            <person name="Keele B.F."/>
        </authorList>
    </citation>
    <scope>NUCLEOTIDE SEQUENCE [LARGE SCALE GENOMIC DNA]</scope>
    <source>
        <strain evidence="5">Gilliam</strain>
    </source>
</reference>
<evidence type="ECO:0000256" key="3">
    <source>
        <dbReference type="HAMAP-Rule" id="MF_00023"/>
    </source>
</evidence>
<dbReference type="PATRIC" id="fig|1359184.3.peg.3006"/>
<dbReference type="GO" id="GO:0070930">
    <property type="term" value="P:trans-translation-dependent protein tagging"/>
    <property type="evidence" value="ECO:0007669"/>
    <property type="project" value="TreeGrafter"/>
</dbReference>
<dbReference type="NCBIfam" id="NF003843">
    <property type="entry name" value="PRK05422.1"/>
    <property type="match status" value="1"/>
</dbReference>
<protein>
    <recommendedName>
        <fullName evidence="3">SsrA-binding protein</fullName>
    </recommendedName>
    <alternativeName>
        <fullName evidence="3">Small protein B</fullName>
    </alternativeName>
</protein>
<keyword evidence="7" id="KW-1185">Reference proteome</keyword>
<dbReference type="InterPro" id="IPR000037">
    <property type="entry name" value="SsrA-bd_prot"/>
</dbReference>
<dbReference type="GO" id="GO:0003723">
    <property type="term" value="F:RNA binding"/>
    <property type="evidence" value="ECO:0007669"/>
    <property type="project" value="UniProtKB-UniRule"/>
</dbReference>
<dbReference type="Pfam" id="PF01668">
    <property type="entry name" value="SmpB"/>
    <property type="match status" value="1"/>
</dbReference>
<organism evidence="4 6">
    <name type="scientific">Orientia tsutsugamushi str. Gilliam</name>
    <dbReference type="NCBI Taxonomy" id="1359184"/>
    <lineage>
        <taxon>Bacteria</taxon>
        <taxon>Pseudomonadati</taxon>
        <taxon>Pseudomonadota</taxon>
        <taxon>Alphaproteobacteria</taxon>
        <taxon>Rickettsiales</taxon>
        <taxon>Rickettsiaceae</taxon>
        <taxon>Rickettsieae</taxon>
        <taxon>Orientia</taxon>
    </lineage>
</organism>
<sequence>MENYCKIVAQNRKAKFNYFIEDKMEAGIVLQGSELKSIRSGKVSIEDSYAAESSNEIFLYNSYIGEYKQANRFNHVPRRVRKLLLHRKEIQKIIGKLSVQGCTLVALSIYFNSKNKVKVELGLAKGKKQYDKRYAIKEQEWKKQQARIMRNKF</sequence>
<dbReference type="PANTHER" id="PTHR30308:SF2">
    <property type="entry name" value="SSRA-BINDING PROTEIN"/>
    <property type="match status" value="1"/>
</dbReference>
<keyword evidence="1 3" id="KW-0963">Cytoplasm</keyword>
<reference evidence="4 6" key="1">
    <citation type="submission" date="2015-02" db="EMBL/GenBank/DDBJ databases">
        <title>Genome Sequencing of Rickettsiales.</title>
        <authorList>
            <person name="Daugherty S.C."/>
            <person name="Su Q."/>
            <person name="Abolude K."/>
            <person name="Beier-Sexton M."/>
            <person name="Carlyon J.A."/>
            <person name="Carter R."/>
            <person name="Day N.P."/>
            <person name="Dumler S.J."/>
            <person name="Dyachenko V."/>
            <person name="Godinez A."/>
            <person name="Kurtti T.J."/>
            <person name="Lichay M."/>
            <person name="Mullins K.E."/>
            <person name="Ott S."/>
            <person name="Pappas-Brown V."/>
            <person name="Paris D.H."/>
            <person name="Patel P."/>
            <person name="Richards A.L."/>
            <person name="Sadzewicz L."/>
            <person name="Sears K."/>
            <person name="Seidman D."/>
            <person name="Sengamalay N."/>
            <person name="Stenos J."/>
            <person name="Tallon L.J."/>
            <person name="Vincent G."/>
            <person name="Fraser C.M."/>
            <person name="Munderloh U."/>
            <person name="Dunning-Hotopp J.C."/>
        </authorList>
    </citation>
    <scope>NUCLEOTIDE SEQUENCE [LARGE SCALE GENOMIC DNA]</scope>
    <source>
        <strain evidence="4 6">Gilliam</strain>
    </source>
</reference>
<dbReference type="Proteomes" id="UP000033769">
    <property type="component" value="Unassembled WGS sequence"/>
</dbReference>
<keyword evidence="2 3" id="KW-0694">RNA-binding</keyword>
<comment type="function">
    <text evidence="3">Required for rescue of stalled ribosomes mediated by trans-translation. Binds to transfer-messenger RNA (tmRNA), required for stable association of tmRNA with ribosomes. tmRNA and SmpB together mimic tRNA shape, replacing the anticodon stem-loop with SmpB. tmRNA is encoded by the ssrA gene; the 2 termini fold to resemble tRNA(Ala) and it encodes a 'tag peptide', a short internal open reading frame. During trans-translation Ala-aminoacylated tmRNA acts like a tRNA, entering the A-site of stalled ribosomes, displacing the stalled mRNA. The ribosome then switches to translate the ORF on the tmRNA; the nascent peptide is terminated with the 'tag peptide' encoded by the tmRNA and targeted for degradation. The ribosome is freed to recommence translation, which seems to be the essential function of trans-translation.</text>
</comment>
<dbReference type="CDD" id="cd09294">
    <property type="entry name" value="SmpB"/>
    <property type="match status" value="1"/>
</dbReference>
<dbReference type="InterPro" id="IPR020081">
    <property type="entry name" value="SsrA-bd_prot_CS"/>
</dbReference>
<name>A0A0F3MCE8_ORITS</name>
<evidence type="ECO:0000313" key="7">
    <source>
        <dbReference type="Proteomes" id="UP000244959"/>
    </source>
</evidence>
<dbReference type="GO" id="GO:0070929">
    <property type="term" value="P:trans-translation"/>
    <property type="evidence" value="ECO:0007669"/>
    <property type="project" value="UniProtKB-UniRule"/>
</dbReference>
<evidence type="ECO:0000256" key="1">
    <source>
        <dbReference type="ARBA" id="ARBA00022490"/>
    </source>
</evidence>
<accession>A0A0F3MCE8</accession>
<dbReference type="PROSITE" id="PS01317">
    <property type="entry name" value="SSRP"/>
    <property type="match status" value="1"/>
</dbReference>
<gene>
    <name evidence="3 4" type="primary">smpB</name>
    <name evidence="5" type="ORF">GILLIAM_02216</name>
    <name evidence="4" type="ORF">OTSGILL_0722</name>
</gene>